<reference evidence="3" key="1">
    <citation type="journal article" date="2016" name="Nature">
        <title>The genome of the seagrass Zostera marina reveals angiosperm adaptation to the sea.</title>
        <authorList>
            <person name="Olsen J.L."/>
            <person name="Rouze P."/>
            <person name="Verhelst B."/>
            <person name="Lin Y.-C."/>
            <person name="Bayer T."/>
            <person name="Collen J."/>
            <person name="Dattolo E."/>
            <person name="De Paoli E."/>
            <person name="Dittami S."/>
            <person name="Maumus F."/>
            <person name="Michel G."/>
            <person name="Kersting A."/>
            <person name="Lauritano C."/>
            <person name="Lohaus R."/>
            <person name="Toepel M."/>
            <person name="Tonon T."/>
            <person name="Vanneste K."/>
            <person name="Amirebrahimi M."/>
            <person name="Brakel J."/>
            <person name="Bostroem C."/>
            <person name="Chovatia M."/>
            <person name="Grimwood J."/>
            <person name="Jenkins J.W."/>
            <person name="Jueterbock A."/>
            <person name="Mraz A."/>
            <person name="Stam W.T."/>
            <person name="Tice H."/>
            <person name="Bornberg-Bauer E."/>
            <person name="Green P.J."/>
            <person name="Pearson G.A."/>
            <person name="Procaccini G."/>
            <person name="Duarte C.M."/>
            <person name="Schmutz J."/>
            <person name="Reusch T.B.H."/>
            <person name="Van de Peer Y."/>
        </authorList>
    </citation>
    <scope>NUCLEOTIDE SEQUENCE [LARGE SCALE GENOMIC DNA]</scope>
    <source>
        <strain evidence="3">cv. Finnish</strain>
    </source>
</reference>
<dbReference type="Pfam" id="PF24994">
    <property type="entry name" value="GIL1_IRKI_C"/>
    <property type="match status" value="1"/>
</dbReference>
<accession>A0A0K9NLD0</accession>
<gene>
    <name evidence="2" type="ORF">ZOSMA_84G00160</name>
</gene>
<evidence type="ECO:0000313" key="3">
    <source>
        <dbReference type="Proteomes" id="UP000036987"/>
    </source>
</evidence>
<keyword evidence="3" id="KW-1185">Reference proteome</keyword>
<dbReference type="InterPro" id="IPR040225">
    <property type="entry name" value="GIL1-like"/>
</dbReference>
<dbReference type="GO" id="GO:0009639">
    <property type="term" value="P:response to red or far red light"/>
    <property type="evidence" value="ECO:0007669"/>
    <property type="project" value="InterPro"/>
</dbReference>
<evidence type="ECO:0000259" key="1">
    <source>
        <dbReference type="Pfam" id="PF24994"/>
    </source>
</evidence>
<dbReference type="EMBL" id="LFYR01002048">
    <property type="protein sequence ID" value="KMZ57579.1"/>
    <property type="molecule type" value="Genomic_DNA"/>
</dbReference>
<dbReference type="AlphaFoldDB" id="A0A0K9NLD0"/>
<evidence type="ECO:0000313" key="2">
    <source>
        <dbReference type="EMBL" id="KMZ57579.1"/>
    </source>
</evidence>
<dbReference type="PANTHER" id="PTHR31161">
    <property type="entry name" value="PROTEIN GRAVITROPIC IN THE LIGHT 1"/>
    <property type="match status" value="1"/>
</dbReference>
<name>A0A0K9NLD0_ZOSMR</name>
<sequence>MYEIFRPIIPFLDLYKSLNRMNSNSRNSTPKLSRMNQREESLSQHSSILESLSSLRMHCIQFQQAQLDSNLACLKSAVDAIITQFEELSHLESSSSLITAYELLLEAMKKEYNAFGLKLKLKQLVGANNAMEDEIRKSFSLAEDVLFSSDQDFTPELFLNIHQATVSFIRDFSVILFESLKTSTTDAHFIIRCKAICNTDHKNMLCFEAYVTRKMYILDQNGHMEFPHPRFFTKEKDIDTILKFADPLDALANYPDSEFSGFCRIKYLSIVHPAIEFNIFGNLHLRDSVGKWIHPRTHFYASFVKMATWVWISHVMSALLPSRDRPVMFQAKKGARYVGDHMEAASLSFDKQHPAKVAFTVTPGFKIGAGLIKCKVHVVRTKEEN</sequence>
<comment type="caution">
    <text evidence="2">The sequence shown here is derived from an EMBL/GenBank/DDBJ whole genome shotgun (WGS) entry which is preliminary data.</text>
</comment>
<dbReference type="Proteomes" id="UP000036987">
    <property type="component" value="Unassembled WGS sequence"/>
</dbReference>
<dbReference type="GO" id="GO:0009959">
    <property type="term" value="P:negative gravitropism"/>
    <property type="evidence" value="ECO:0007669"/>
    <property type="project" value="InterPro"/>
</dbReference>
<dbReference type="InterPro" id="IPR056813">
    <property type="entry name" value="GIL1_IRKI_C"/>
</dbReference>
<dbReference type="OrthoDB" id="1915848at2759"/>
<feature type="domain" description="GIL1/IRKI C-terminal" evidence="1">
    <location>
        <begin position="328"/>
        <end position="376"/>
    </location>
</feature>
<proteinExistence type="predicted"/>
<protein>
    <recommendedName>
        <fullName evidence="1">GIL1/IRKI C-terminal domain-containing protein</fullName>
    </recommendedName>
</protein>
<organism evidence="2 3">
    <name type="scientific">Zostera marina</name>
    <name type="common">Eelgrass</name>
    <dbReference type="NCBI Taxonomy" id="29655"/>
    <lineage>
        <taxon>Eukaryota</taxon>
        <taxon>Viridiplantae</taxon>
        <taxon>Streptophyta</taxon>
        <taxon>Embryophyta</taxon>
        <taxon>Tracheophyta</taxon>
        <taxon>Spermatophyta</taxon>
        <taxon>Magnoliopsida</taxon>
        <taxon>Liliopsida</taxon>
        <taxon>Zosteraceae</taxon>
        <taxon>Zostera</taxon>
    </lineage>
</organism>